<dbReference type="InterPro" id="IPR036271">
    <property type="entry name" value="Tet_transcr_reg_TetR-rel_C_sf"/>
</dbReference>
<protein>
    <recommendedName>
        <fullName evidence="3">TetR family transcriptional regulator</fullName>
    </recommendedName>
</protein>
<name>A0ABR7LBV0_9PSEU</name>
<dbReference type="RefSeq" id="WP_187223264.1">
    <property type="nucleotide sequence ID" value="NZ_JABVED010000014.1"/>
</dbReference>
<evidence type="ECO:0000313" key="1">
    <source>
        <dbReference type="EMBL" id="MBC6450178.1"/>
    </source>
</evidence>
<evidence type="ECO:0008006" key="3">
    <source>
        <dbReference type="Google" id="ProtNLM"/>
    </source>
</evidence>
<comment type="caution">
    <text evidence="1">The sequence shown here is derived from an EMBL/GenBank/DDBJ whole genome shotgun (WGS) entry which is preliminary data.</text>
</comment>
<gene>
    <name evidence="1" type="ORF">GPZ80_23745</name>
</gene>
<reference evidence="1 2" key="1">
    <citation type="submission" date="2020-06" db="EMBL/GenBank/DDBJ databases">
        <title>Actinokineospora xiongansis sp. nov., isolated from soil of Baiyangdian.</title>
        <authorList>
            <person name="Zhang X."/>
        </authorList>
    </citation>
    <scope>NUCLEOTIDE SEQUENCE [LARGE SCALE GENOMIC DNA]</scope>
    <source>
        <strain evidence="1 2">HBU206404</strain>
    </source>
</reference>
<dbReference type="Gene3D" id="1.10.357.10">
    <property type="entry name" value="Tetracycline Repressor, domain 2"/>
    <property type="match status" value="1"/>
</dbReference>
<accession>A0ABR7LBV0</accession>
<proteinExistence type="predicted"/>
<sequence length="120" mass="13619">MRLGDHPGGCRDRFRAVVDSLVTWIEEHPEQARLYWCDAVATVDPRLRLQALRARQRLTAIVLAHLPTAALTAPHEVNLEYVFGLIRQIVDEELRGTPVDLRRLADRLTRLAPLLIAGDH</sequence>
<dbReference type="SUPFAM" id="SSF48498">
    <property type="entry name" value="Tetracyclin repressor-like, C-terminal domain"/>
    <property type="match status" value="1"/>
</dbReference>
<evidence type="ECO:0000313" key="2">
    <source>
        <dbReference type="Proteomes" id="UP000734823"/>
    </source>
</evidence>
<keyword evidence="2" id="KW-1185">Reference proteome</keyword>
<dbReference type="Proteomes" id="UP000734823">
    <property type="component" value="Unassembled WGS sequence"/>
</dbReference>
<dbReference type="EMBL" id="JABVED010000014">
    <property type="protein sequence ID" value="MBC6450178.1"/>
    <property type="molecule type" value="Genomic_DNA"/>
</dbReference>
<organism evidence="1 2">
    <name type="scientific">Actinokineospora xionganensis</name>
    <dbReference type="NCBI Taxonomy" id="2684470"/>
    <lineage>
        <taxon>Bacteria</taxon>
        <taxon>Bacillati</taxon>
        <taxon>Actinomycetota</taxon>
        <taxon>Actinomycetes</taxon>
        <taxon>Pseudonocardiales</taxon>
        <taxon>Pseudonocardiaceae</taxon>
        <taxon>Actinokineospora</taxon>
    </lineage>
</organism>